<dbReference type="Pfam" id="PF01053">
    <property type="entry name" value="Cys_Met_Meta_PP"/>
    <property type="match status" value="1"/>
</dbReference>
<comment type="catalytic activity">
    <reaction evidence="6">
        <text>L-methionine + H2O = methanethiol + 2-oxobutanoate + NH4(+)</text>
        <dbReference type="Rhea" id="RHEA:23800"/>
        <dbReference type="ChEBI" id="CHEBI:15377"/>
        <dbReference type="ChEBI" id="CHEBI:16007"/>
        <dbReference type="ChEBI" id="CHEBI:16763"/>
        <dbReference type="ChEBI" id="CHEBI:28938"/>
        <dbReference type="ChEBI" id="CHEBI:57844"/>
        <dbReference type="EC" id="4.4.1.11"/>
    </reaction>
    <physiologicalReaction direction="left-to-right" evidence="6">
        <dbReference type="Rhea" id="RHEA:23801"/>
    </physiologicalReaction>
</comment>
<protein>
    <recommendedName>
        <fullName evidence="3">homocysteine desulfhydrase</fullName>
        <ecNumber evidence="3">4.4.1.2</ecNumber>
    </recommendedName>
    <alternativeName>
        <fullName evidence="4">Homocysteine desulfhydrase</fullName>
    </alternativeName>
</protein>
<evidence type="ECO:0000256" key="8">
    <source>
        <dbReference type="RuleBase" id="RU362118"/>
    </source>
</evidence>
<dbReference type="AlphaFoldDB" id="A0A8J6TZ54"/>
<evidence type="ECO:0000256" key="5">
    <source>
        <dbReference type="ARBA" id="ARBA00048780"/>
    </source>
</evidence>
<reference evidence="9" key="1">
    <citation type="submission" date="2020-08" db="EMBL/GenBank/DDBJ databases">
        <title>Genome public.</title>
        <authorList>
            <person name="Liu C."/>
            <person name="Sun Q."/>
        </authorList>
    </citation>
    <scope>NUCLEOTIDE SEQUENCE</scope>
    <source>
        <strain evidence="9">NSJ-15</strain>
    </source>
</reference>
<dbReference type="PANTHER" id="PTHR11808">
    <property type="entry name" value="TRANS-SULFURATION ENZYME FAMILY MEMBER"/>
    <property type="match status" value="1"/>
</dbReference>
<dbReference type="InterPro" id="IPR015424">
    <property type="entry name" value="PyrdxlP-dep_Trfase"/>
</dbReference>
<keyword evidence="2 7" id="KW-0663">Pyridoxal phosphate</keyword>
<dbReference type="GO" id="GO:0008483">
    <property type="term" value="F:transaminase activity"/>
    <property type="evidence" value="ECO:0007669"/>
    <property type="project" value="UniProtKB-KW"/>
</dbReference>
<evidence type="ECO:0000256" key="7">
    <source>
        <dbReference type="PIRSR" id="PIRSR001434-2"/>
    </source>
</evidence>
<dbReference type="PANTHER" id="PTHR11808:SF80">
    <property type="entry name" value="CYSTATHIONINE GAMMA-LYASE"/>
    <property type="match status" value="1"/>
</dbReference>
<dbReference type="InterPro" id="IPR000277">
    <property type="entry name" value="Cys/Met-Metab_PyrdxlP-dep_enz"/>
</dbReference>
<comment type="caution">
    <text evidence="9">The sequence shown here is derived from an EMBL/GenBank/DDBJ whole genome shotgun (WGS) entry which is preliminary data.</text>
</comment>
<organism evidence="9 10">
    <name type="scientific">Massiliimalia timonensis</name>
    <dbReference type="NCBI Taxonomy" id="1987501"/>
    <lineage>
        <taxon>Bacteria</taxon>
        <taxon>Bacillati</taxon>
        <taxon>Bacillota</taxon>
        <taxon>Clostridia</taxon>
        <taxon>Eubacteriales</taxon>
        <taxon>Oscillospiraceae</taxon>
        <taxon>Massiliimalia</taxon>
    </lineage>
</organism>
<dbReference type="InterPro" id="IPR015421">
    <property type="entry name" value="PyrdxlP-dep_Trfase_major"/>
</dbReference>
<dbReference type="GO" id="GO:0047982">
    <property type="term" value="F:homocysteine desulfhydrase activity"/>
    <property type="evidence" value="ECO:0007669"/>
    <property type="project" value="UniProtKB-EC"/>
</dbReference>
<evidence type="ECO:0000256" key="2">
    <source>
        <dbReference type="ARBA" id="ARBA00022898"/>
    </source>
</evidence>
<comment type="catalytic activity">
    <reaction evidence="5">
        <text>L-homocysteine + H2O = 2-oxobutanoate + hydrogen sulfide + NH4(+) + H(+)</text>
        <dbReference type="Rhea" id="RHEA:14501"/>
        <dbReference type="ChEBI" id="CHEBI:15377"/>
        <dbReference type="ChEBI" id="CHEBI:15378"/>
        <dbReference type="ChEBI" id="CHEBI:16763"/>
        <dbReference type="ChEBI" id="CHEBI:28938"/>
        <dbReference type="ChEBI" id="CHEBI:29919"/>
        <dbReference type="ChEBI" id="CHEBI:58199"/>
        <dbReference type="EC" id="4.4.1.2"/>
    </reaction>
    <physiologicalReaction direction="left-to-right" evidence="5">
        <dbReference type="Rhea" id="RHEA:14502"/>
    </physiologicalReaction>
</comment>
<gene>
    <name evidence="9" type="ORF">H8702_06935</name>
</gene>
<proteinExistence type="inferred from homology"/>
<dbReference type="EMBL" id="JACRTL010000003">
    <property type="protein sequence ID" value="MBC8610857.1"/>
    <property type="molecule type" value="Genomic_DNA"/>
</dbReference>
<accession>A0A8J6TZ54</accession>
<evidence type="ECO:0000256" key="3">
    <source>
        <dbReference type="ARBA" id="ARBA00047175"/>
    </source>
</evidence>
<dbReference type="Proteomes" id="UP000632659">
    <property type="component" value="Unassembled WGS sequence"/>
</dbReference>
<dbReference type="Gene3D" id="3.90.1150.10">
    <property type="entry name" value="Aspartate Aminotransferase, domain 1"/>
    <property type="match status" value="1"/>
</dbReference>
<name>A0A8J6TZ54_9FIRM</name>
<evidence type="ECO:0000256" key="1">
    <source>
        <dbReference type="ARBA" id="ARBA00001933"/>
    </source>
</evidence>
<keyword evidence="9" id="KW-0808">Transferase</keyword>
<dbReference type="PIRSF" id="PIRSF001434">
    <property type="entry name" value="CGS"/>
    <property type="match status" value="1"/>
</dbReference>
<comment type="cofactor">
    <cofactor evidence="1 8">
        <name>pyridoxal 5'-phosphate</name>
        <dbReference type="ChEBI" id="CHEBI:597326"/>
    </cofactor>
</comment>
<dbReference type="GO" id="GO:0005737">
    <property type="term" value="C:cytoplasm"/>
    <property type="evidence" value="ECO:0007669"/>
    <property type="project" value="TreeGrafter"/>
</dbReference>
<feature type="modified residue" description="N6-(pyridoxal phosphate)lysine" evidence="7">
    <location>
        <position position="209"/>
    </location>
</feature>
<evidence type="ECO:0000256" key="6">
    <source>
        <dbReference type="ARBA" id="ARBA00052699"/>
    </source>
</evidence>
<keyword evidence="10" id="KW-1185">Reference proteome</keyword>
<sequence>MKNFDNDSIILEHLADENEKYLHAVVPPVYLTSLHVFDTAEEYLHFDSEKEDAYIYGRERNPTVYLAEQKIAALERGKKALIFASGMAAASSAVMATCHTGSHVICMNNAYGPLRNFLQSFCTEKLGMSVTFVRGTDISEYEQAIRPETSLIVLESPSTFAFSVTDLRKVAALAKQHGIYTYLDNTYCTPIFQKPLEFGIDIVMHTLSKYMGGHSDIIGGVLVSNDLELAKELEHTIRPLYGGIMGPMEAWLVIRGLRTLSVRVHAHQQTALKVAEFLEQHPKIKCVRYPGLASHPQHDLIASQQTGSTGLMTFDINGNKEDAVKVVNRLQYFKIGCSWGGFESLAIPVGYNASPEELDFMGISEQTIRIHCGLEECSLLIQDLEQALAVLS</sequence>
<dbReference type="Gene3D" id="3.40.640.10">
    <property type="entry name" value="Type I PLP-dependent aspartate aminotransferase-like (Major domain)"/>
    <property type="match status" value="1"/>
</dbReference>
<evidence type="ECO:0000256" key="4">
    <source>
        <dbReference type="ARBA" id="ARBA00047199"/>
    </source>
</evidence>
<keyword evidence="9" id="KW-0032">Aminotransferase</keyword>
<dbReference type="FunFam" id="3.40.640.10:FF:000046">
    <property type="entry name" value="Cystathionine gamma-lyase"/>
    <property type="match status" value="1"/>
</dbReference>
<dbReference type="GO" id="GO:0018826">
    <property type="term" value="F:methionine gamma-lyase activity"/>
    <property type="evidence" value="ECO:0007669"/>
    <property type="project" value="UniProtKB-EC"/>
</dbReference>
<dbReference type="RefSeq" id="WP_187536465.1">
    <property type="nucleotide sequence ID" value="NZ_JACRTL010000003.1"/>
</dbReference>
<dbReference type="InterPro" id="IPR015422">
    <property type="entry name" value="PyrdxlP-dep_Trfase_small"/>
</dbReference>
<dbReference type="SUPFAM" id="SSF53383">
    <property type="entry name" value="PLP-dependent transferases"/>
    <property type="match status" value="1"/>
</dbReference>
<dbReference type="EC" id="4.4.1.2" evidence="3"/>
<comment type="similarity">
    <text evidence="8">Belongs to the trans-sulfuration enzymes family.</text>
</comment>
<dbReference type="GO" id="GO:0019346">
    <property type="term" value="P:transsulfuration"/>
    <property type="evidence" value="ECO:0007669"/>
    <property type="project" value="InterPro"/>
</dbReference>
<dbReference type="CDD" id="cd00614">
    <property type="entry name" value="CGS_like"/>
    <property type="match status" value="1"/>
</dbReference>
<evidence type="ECO:0000313" key="9">
    <source>
        <dbReference type="EMBL" id="MBC8610857.1"/>
    </source>
</evidence>
<evidence type="ECO:0000313" key="10">
    <source>
        <dbReference type="Proteomes" id="UP000632659"/>
    </source>
</evidence>
<dbReference type="GO" id="GO:0030170">
    <property type="term" value="F:pyridoxal phosphate binding"/>
    <property type="evidence" value="ECO:0007669"/>
    <property type="project" value="InterPro"/>
</dbReference>